<keyword evidence="3" id="KW-1185">Reference proteome</keyword>
<dbReference type="Pfam" id="PF08580">
    <property type="entry name" value="KAR9"/>
    <property type="match status" value="1"/>
</dbReference>
<dbReference type="RefSeq" id="XP_458684.2">
    <property type="nucleotide sequence ID" value="XM_458684.1"/>
</dbReference>
<dbReference type="Proteomes" id="UP000000599">
    <property type="component" value="Chromosome D"/>
</dbReference>
<feature type="compositionally biased region" description="Polar residues" evidence="1">
    <location>
        <begin position="676"/>
        <end position="693"/>
    </location>
</feature>
<reference evidence="2 3" key="1">
    <citation type="journal article" date="2004" name="Nature">
        <title>Genome evolution in yeasts.</title>
        <authorList>
            <consortium name="Genolevures"/>
            <person name="Dujon B."/>
            <person name="Sherman D."/>
            <person name="Fischer G."/>
            <person name="Durrens P."/>
            <person name="Casaregola S."/>
            <person name="Lafontaine I."/>
            <person name="de Montigny J."/>
            <person name="Marck C."/>
            <person name="Neuveglise C."/>
            <person name="Talla E."/>
            <person name="Goffard N."/>
            <person name="Frangeul L."/>
            <person name="Aigle M."/>
            <person name="Anthouard V."/>
            <person name="Babour A."/>
            <person name="Barbe V."/>
            <person name="Barnay S."/>
            <person name="Blanchin S."/>
            <person name="Beckerich J.M."/>
            <person name="Beyne E."/>
            <person name="Bleykasten C."/>
            <person name="Boisrame A."/>
            <person name="Boyer J."/>
            <person name="Cattolico L."/>
            <person name="Confanioleri F."/>
            <person name="de Daruvar A."/>
            <person name="Despons L."/>
            <person name="Fabre E."/>
            <person name="Fairhead C."/>
            <person name="Ferry-Dumazet H."/>
            <person name="Groppi A."/>
            <person name="Hantraye F."/>
            <person name="Hennequin C."/>
            <person name="Jauniaux N."/>
            <person name="Joyet P."/>
            <person name="Kachouri R."/>
            <person name="Kerrest A."/>
            <person name="Koszul R."/>
            <person name="Lemaire M."/>
            <person name="Lesur I."/>
            <person name="Ma L."/>
            <person name="Muller H."/>
            <person name="Nicaud J.M."/>
            <person name="Nikolski M."/>
            <person name="Oztas S."/>
            <person name="Ozier-Kalogeropoulos O."/>
            <person name="Pellenz S."/>
            <person name="Potier S."/>
            <person name="Richard G.F."/>
            <person name="Straub M.L."/>
            <person name="Suleau A."/>
            <person name="Swennene D."/>
            <person name="Tekaia F."/>
            <person name="Wesolowski-Louvel M."/>
            <person name="Westhof E."/>
            <person name="Wirth B."/>
            <person name="Zeniou-Meyer M."/>
            <person name="Zivanovic I."/>
            <person name="Bolotin-Fukuhara M."/>
            <person name="Thierry A."/>
            <person name="Bouchier C."/>
            <person name="Caudron B."/>
            <person name="Scarpelli C."/>
            <person name="Gaillardin C."/>
            <person name="Weissenbach J."/>
            <person name="Wincker P."/>
            <person name="Souciet J.L."/>
        </authorList>
    </citation>
    <scope>NUCLEOTIDE SEQUENCE [LARGE SCALE GENOMIC DNA]</scope>
    <source>
        <strain evidence="3">ATCC 36239 / CBS 767 / BCRC 21394 / JCM 1990 / NBRC 0083 / IGC 2968</strain>
    </source>
</reference>
<dbReference type="OrthoDB" id="5559380at2759"/>
<dbReference type="GO" id="GO:0005938">
    <property type="term" value="C:cell cortex"/>
    <property type="evidence" value="ECO:0007669"/>
    <property type="project" value="TreeGrafter"/>
</dbReference>
<dbReference type="FunCoup" id="Q6BSY6">
    <property type="interactions" value="44"/>
</dbReference>
<gene>
    <name evidence="2" type="ordered locus">DEHA2D05016g</name>
</gene>
<evidence type="ECO:0000256" key="1">
    <source>
        <dbReference type="SAM" id="MobiDB-lite"/>
    </source>
</evidence>
<accession>Q6BSY6</accession>
<dbReference type="PANTHER" id="PTHR37271:SF1">
    <property type="entry name" value="KARYOGAMY PROTEIN KAR9"/>
    <property type="match status" value="1"/>
</dbReference>
<proteinExistence type="predicted"/>
<dbReference type="EMBL" id="CR382136">
    <property type="protein sequence ID" value="CAG86823.2"/>
    <property type="molecule type" value="Genomic_DNA"/>
</dbReference>
<dbReference type="InParanoid" id="Q6BSY6"/>
<dbReference type="GO" id="GO:0030473">
    <property type="term" value="P:nuclear migration along microtubule"/>
    <property type="evidence" value="ECO:0007669"/>
    <property type="project" value="TreeGrafter"/>
</dbReference>
<name>Q6BSY6_DEBHA</name>
<dbReference type="OMA" id="INVKWNE"/>
<dbReference type="GO" id="GO:0031578">
    <property type="term" value="P:mitotic spindle orientation checkpoint signaling"/>
    <property type="evidence" value="ECO:0007669"/>
    <property type="project" value="TreeGrafter"/>
</dbReference>
<dbReference type="GeneID" id="2901164"/>
<sequence>MTYRENNIVLSQIVNSTPRSSFFDELIEIPNNTVLSSHDLFKINKIVDDIFGYLSELLTMFRELRNEKRVTEDKRWFFEGRDGIYELVQNIENIDSIISQLLGTVDAHAHGLPDFTSMLGKFEETSDLLLEVKKFLIVFKKKVDIAINFVEINDDIIETLTWETEQCIDIYRKLSDMKLSSPKRHLSKFNLEVIISKMKINNLTSTNFSTKSLRLPTFNELDEHLYNEYLDLEARISPLKVSLEYLPFRIEEFNIFCKSISVSHLFPNSLPEIEKNHTNLMKRWEYLQNGLRIIKKETLDSKWNDLFTYLIHEIIFKCDFLIDSLQDKHDEQTLITDEIGTMYKLCSNSITLIIKAFAESTIYESSLASLFNESLVPKWQILNELLSGSLNPSGTISNIASVSGLNGNNLKAYYTFRRSPTPESSNKEVFPKKSDHGLGIDLGVDVASSRVAFSIEKKDRVKNFLNAEPSNNTKRDLKQSLINIENDANTKLEFLDKGDNDSFKEDDEITLVNSKTPKLPFEIDNINHKVTKLKIQDTYESEKIWNSVINSKFSFPSRIPIISEDYINQGLPVIKKKYLTKAKHSRIPTISPNHPIFIDSPERPSEIISLKPPLFLINRSNTIVHPSPTPTRSRIQPDEDDVFRKPSRKPSIIRSTNSIVSGQLSRTSSLSETTTPNLVYQQSPTYRSTSPDRPSSVIGSRFDHKHLVHPIKSPKPDWK</sequence>
<evidence type="ECO:0000313" key="2">
    <source>
        <dbReference type="EMBL" id="CAG86823.2"/>
    </source>
</evidence>
<dbReference type="GO" id="GO:0005816">
    <property type="term" value="C:spindle pole body"/>
    <property type="evidence" value="ECO:0007669"/>
    <property type="project" value="TreeGrafter"/>
</dbReference>
<evidence type="ECO:0000313" key="3">
    <source>
        <dbReference type="Proteomes" id="UP000000599"/>
    </source>
</evidence>
<dbReference type="AlphaFoldDB" id="Q6BSY6"/>
<protein>
    <submittedName>
        <fullName evidence="2">DEHA2D05016p</fullName>
    </submittedName>
</protein>
<dbReference type="VEuPathDB" id="FungiDB:DEHA2D05016g"/>
<dbReference type="eggNOG" id="ENOG502QRQ1">
    <property type="taxonomic scope" value="Eukaryota"/>
</dbReference>
<dbReference type="InterPro" id="IPR013889">
    <property type="entry name" value="Karyogamy_KAR9"/>
</dbReference>
<dbReference type="HOGENOM" id="CLU_423987_0_0_1"/>
<organism evidence="2 3">
    <name type="scientific">Debaryomyces hansenii (strain ATCC 36239 / CBS 767 / BCRC 21394 / JCM 1990 / NBRC 0083 / IGC 2968)</name>
    <name type="common">Yeast</name>
    <name type="synonym">Torulaspora hansenii</name>
    <dbReference type="NCBI Taxonomy" id="284592"/>
    <lineage>
        <taxon>Eukaryota</taxon>
        <taxon>Fungi</taxon>
        <taxon>Dikarya</taxon>
        <taxon>Ascomycota</taxon>
        <taxon>Saccharomycotina</taxon>
        <taxon>Pichiomycetes</taxon>
        <taxon>Debaryomycetaceae</taxon>
        <taxon>Debaryomyces</taxon>
    </lineage>
</organism>
<feature type="region of interest" description="Disordered" evidence="1">
    <location>
        <begin position="621"/>
        <end position="719"/>
    </location>
</feature>
<dbReference type="GO" id="GO:0043332">
    <property type="term" value="C:mating projection tip"/>
    <property type="evidence" value="ECO:0007669"/>
    <property type="project" value="TreeGrafter"/>
</dbReference>
<feature type="compositionally biased region" description="Polar residues" evidence="1">
    <location>
        <begin position="653"/>
        <end position="663"/>
    </location>
</feature>
<dbReference type="KEGG" id="dha:DEHA2D05016g"/>
<feature type="compositionally biased region" description="Polar residues" evidence="1">
    <location>
        <begin position="621"/>
        <end position="634"/>
    </location>
</feature>
<feature type="compositionally biased region" description="Low complexity" evidence="1">
    <location>
        <begin position="664"/>
        <end position="675"/>
    </location>
</feature>
<dbReference type="PANTHER" id="PTHR37271">
    <property type="entry name" value="KARYOGAMY PROTEIN KAR9"/>
    <property type="match status" value="1"/>
</dbReference>
<dbReference type="GO" id="GO:0051293">
    <property type="term" value="P:establishment of spindle localization"/>
    <property type="evidence" value="ECO:0007669"/>
    <property type="project" value="TreeGrafter"/>
</dbReference>